<keyword evidence="3" id="KW-1185">Reference proteome</keyword>
<evidence type="ECO:0000313" key="2">
    <source>
        <dbReference type="EMBL" id="MFD0847455.1"/>
    </source>
</evidence>
<protein>
    <submittedName>
        <fullName evidence="2">Uncharacterized protein</fullName>
    </submittedName>
</protein>
<organism evidence="2 3">
    <name type="scientific">Sphingosinicella xenopeptidilytica</name>
    <dbReference type="NCBI Taxonomy" id="364098"/>
    <lineage>
        <taxon>Bacteria</taxon>
        <taxon>Pseudomonadati</taxon>
        <taxon>Pseudomonadota</taxon>
        <taxon>Alphaproteobacteria</taxon>
        <taxon>Sphingomonadales</taxon>
        <taxon>Sphingosinicellaceae</taxon>
        <taxon>Sphingosinicella</taxon>
    </lineage>
</organism>
<name>A0ABW3C0M9_SPHXN</name>
<reference evidence="3" key="1">
    <citation type="journal article" date="2019" name="Int. J. Syst. Evol. Microbiol.">
        <title>The Global Catalogue of Microorganisms (GCM) 10K type strain sequencing project: providing services to taxonomists for standard genome sequencing and annotation.</title>
        <authorList>
            <consortium name="The Broad Institute Genomics Platform"/>
            <consortium name="The Broad Institute Genome Sequencing Center for Infectious Disease"/>
            <person name="Wu L."/>
            <person name="Ma J."/>
        </authorList>
    </citation>
    <scope>NUCLEOTIDE SEQUENCE [LARGE SCALE GENOMIC DNA]</scope>
    <source>
        <strain evidence="3">CCUG 52537</strain>
    </source>
</reference>
<dbReference type="EMBL" id="JBHTIK010000002">
    <property type="protein sequence ID" value="MFD0847455.1"/>
    <property type="molecule type" value="Genomic_DNA"/>
</dbReference>
<keyword evidence="1" id="KW-0732">Signal</keyword>
<accession>A0ABW3C0M9</accession>
<comment type="caution">
    <text evidence="2">The sequence shown here is derived from an EMBL/GenBank/DDBJ whole genome shotgun (WGS) entry which is preliminary data.</text>
</comment>
<feature type="signal peptide" evidence="1">
    <location>
        <begin position="1"/>
        <end position="23"/>
    </location>
</feature>
<evidence type="ECO:0000256" key="1">
    <source>
        <dbReference type="SAM" id="SignalP"/>
    </source>
</evidence>
<feature type="chain" id="PRO_5046479276" evidence="1">
    <location>
        <begin position="24"/>
        <end position="146"/>
    </location>
</feature>
<sequence length="146" mass="16706">MTYRKFVSLCVASAFVVASPVAAQDTAKKRENVSYHVLEFVKYKEGKGERAYEIVTKYFDPASVASKTPIPEEYHVQFGDWDDVLVWPMKGGAEIEWQYSPDDVAWFAELHKLTGSKEASDKLLEEWNGLIADRKRSIAHRHLPKK</sequence>
<gene>
    <name evidence="2" type="ORF">ACFQ00_03905</name>
</gene>
<evidence type="ECO:0000313" key="3">
    <source>
        <dbReference type="Proteomes" id="UP001597124"/>
    </source>
</evidence>
<dbReference type="RefSeq" id="WP_381486495.1">
    <property type="nucleotide sequence ID" value="NZ_JBHTIK010000002.1"/>
</dbReference>
<dbReference type="Proteomes" id="UP001597124">
    <property type="component" value="Unassembled WGS sequence"/>
</dbReference>
<proteinExistence type="predicted"/>